<dbReference type="PANTHER" id="PTHR42705">
    <property type="entry name" value="BIFUNCTIONAL NON-HOMOLOGOUS END JOINING PROTEIN LIGD"/>
    <property type="match status" value="1"/>
</dbReference>
<dbReference type="PATRIC" id="fig|1618390.3.peg.169"/>
<gene>
    <name evidence="2" type="ORF">UV68_C0005G0009</name>
</gene>
<dbReference type="NCBIfam" id="TIGR02778">
    <property type="entry name" value="ligD_pol"/>
    <property type="match status" value="1"/>
</dbReference>
<dbReference type="Proteomes" id="UP000033980">
    <property type="component" value="Unassembled WGS sequence"/>
</dbReference>
<dbReference type="AlphaFoldDB" id="A0A0G1DAG4"/>
<dbReference type="GO" id="GO:0016874">
    <property type="term" value="F:ligase activity"/>
    <property type="evidence" value="ECO:0007669"/>
    <property type="project" value="UniProtKB-KW"/>
</dbReference>
<sequence length="312" mass="35259">MKTREEISDDVVLNIGKQKVAVTNLNKIFWPATAGSPEGYTKGDLISYYREISPIILPYLKDRPESLLRYPDGINGLNFYHKDVEIAPKWVDSINIKSESDGKNVHYVICQNEATLVYLINLGCIDLNPWNSRVDHLNNPDYMIIDLDPEEIGFQKVVETALVVHEVMEMVGIPNFPKTSGASGMHIYTPLGAKYTYEQVRDFAQIIAVKVNEILPKITSLERSPEDRKGKVYLDCFQNARGQTLAAPYSVRAKPGATVSTPLEWKEVNEKLTPQMFTMKNIMERISKVGDLYSPVLGKGFDMKKSLRKLSL</sequence>
<keyword evidence="2" id="KW-0436">Ligase</keyword>
<feature type="domain" description="DNA ligase D polymerase" evidence="1">
    <location>
        <begin position="41"/>
        <end position="292"/>
    </location>
</feature>
<dbReference type="InterPro" id="IPR052171">
    <property type="entry name" value="NHEJ_LigD"/>
</dbReference>
<protein>
    <submittedName>
        <fullName evidence="2">Ligase D protein</fullName>
    </submittedName>
</protein>
<dbReference type="Gene3D" id="3.90.920.10">
    <property type="entry name" value="DNA primase, PRIM domain"/>
    <property type="match status" value="1"/>
</dbReference>
<proteinExistence type="predicted"/>
<comment type="caution">
    <text evidence="2">The sequence shown here is derived from an EMBL/GenBank/DDBJ whole genome shotgun (WGS) entry which is preliminary data.</text>
</comment>
<evidence type="ECO:0000313" key="2">
    <source>
        <dbReference type="EMBL" id="KKS94677.1"/>
    </source>
</evidence>
<accession>A0A0G1DAG4</accession>
<organism evidence="2 3">
    <name type="scientific">Candidatus Collierbacteria bacterium GW2011_GWC2_43_12</name>
    <dbReference type="NCBI Taxonomy" id="1618390"/>
    <lineage>
        <taxon>Bacteria</taxon>
        <taxon>Candidatus Collieribacteriota</taxon>
    </lineage>
</organism>
<dbReference type="Pfam" id="PF21686">
    <property type="entry name" value="LigD_Prim-Pol"/>
    <property type="match status" value="1"/>
</dbReference>
<evidence type="ECO:0000313" key="3">
    <source>
        <dbReference type="Proteomes" id="UP000033980"/>
    </source>
</evidence>
<evidence type="ECO:0000259" key="1">
    <source>
        <dbReference type="Pfam" id="PF21686"/>
    </source>
</evidence>
<dbReference type="EMBL" id="LCFK01000005">
    <property type="protein sequence ID" value="KKS94677.1"/>
    <property type="molecule type" value="Genomic_DNA"/>
</dbReference>
<dbReference type="CDD" id="cd04865">
    <property type="entry name" value="LigD_Pol_like_2"/>
    <property type="match status" value="1"/>
</dbReference>
<reference evidence="2 3" key="1">
    <citation type="journal article" date="2015" name="Nature">
        <title>rRNA introns, odd ribosomes, and small enigmatic genomes across a large radiation of phyla.</title>
        <authorList>
            <person name="Brown C.T."/>
            <person name="Hug L.A."/>
            <person name="Thomas B.C."/>
            <person name="Sharon I."/>
            <person name="Castelle C.J."/>
            <person name="Singh A."/>
            <person name="Wilkins M.J."/>
            <person name="Williams K.H."/>
            <person name="Banfield J.F."/>
        </authorList>
    </citation>
    <scope>NUCLEOTIDE SEQUENCE [LARGE SCALE GENOMIC DNA]</scope>
</reference>
<dbReference type="PANTHER" id="PTHR42705:SF2">
    <property type="entry name" value="BIFUNCTIONAL NON-HOMOLOGOUS END JOINING PROTEIN LIGD"/>
    <property type="match status" value="1"/>
</dbReference>
<dbReference type="InterPro" id="IPR014145">
    <property type="entry name" value="LigD_pol_dom"/>
</dbReference>
<name>A0A0G1DAG4_9BACT</name>